<dbReference type="EMBL" id="CP000236">
    <property type="protein sequence ID" value="ABD44740.1"/>
    <property type="molecule type" value="Genomic_DNA"/>
</dbReference>
<organism evidence="7 8">
    <name type="scientific">Ehrlichia chaffeensis (strain ATCC CRL-10679 / Arkansas)</name>
    <dbReference type="NCBI Taxonomy" id="205920"/>
    <lineage>
        <taxon>Bacteria</taxon>
        <taxon>Pseudomonadati</taxon>
        <taxon>Pseudomonadota</taxon>
        <taxon>Alphaproteobacteria</taxon>
        <taxon>Rickettsiales</taxon>
        <taxon>Anaplasmataceae</taxon>
        <taxon>Ehrlichia</taxon>
    </lineage>
</organism>
<dbReference type="GO" id="GO:0055085">
    <property type="term" value="P:transmembrane transport"/>
    <property type="evidence" value="ECO:0007669"/>
    <property type="project" value="TreeGrafter"/>
</dbReference>
<feature type="transmembrane region" description="Helical" evidence="6">
    <location>
        <begin position="295"/>
        <end position="311"/>
    </location>
</feature>
<dbReference type="STRING" id="205920.ECH_0910"/>
<evidence type="ECO:0000313" key="7">
    <source>
        <dbReference type="EMBL" id="ABD44740.1"/>
    </source>
</evidence>
<feature type="transmembrane region" description="Helical" evidence="6">
    <location>
        <begin position="331"/>
        <end position="362"/>
    </location>
</feature>
<comment type="similarity">
    <text evidence="2">Belongs to the autoinducer-2 exporter (AI-2E) (TC 2.A.86) family.</text>
</comment>
<evidence type="ECO:0000256" key="2">
    <source>
        <dbReference type="ARBA" id="ARBA00009773"/>
    </source>
</evidence>
<reference evidence="7 8" key="1">
    <citation type="journal article" date="2006" name="PLoS Genet.">
        <title>Comparative genomics of emerging human ehrlichiosis agents.</title>
        <authorList>
            <person name="Dunning Hotopp J.C."/>
            <person name="Lin M."/>
            <person name="Madupu R."/>
            <person name="Crabtree J."/>
            <person name="Angiuoli S.V."/>
            <person name="Eisen J.A."/>
            <person name="Seshadri R."/>
            <person name="Ren Q."/>
            <person name="Wu M."/>
            <person name="Utterback T.R."/>
            <person name="Smith S."/>
            <person name="Lewis M."/>
            <person name="Khouri H."/>
            <person name="Zhang C."/>
            <person name="Niu H."/>
            <person name="Lin Q."/>
            <person name="Ohashi N."/>
            <person name="Zhi N."/>
            <person name="Nelson W."/>
            <person name="Brinkac L.M."/>
            <person name="Dodson R.J."/>
            <person name="Rosovitz M.J."/>
            <person name="Sundaram J."/>
            <person name="Daugherty S.C."/>
            <person name="Davidsen T."/>
            <person name="Durkin A.S."/>
            <person name="Gwinn M."/>
            <person name="Haft D.H."/>
            <person name="Selengut J.D."/>
            <person name="Sullivan S.A."/>
            <person name="Zafar N."/>
            <person name="Zhou L."/>
            <person name="Benahmed F."/>
            <person name="Forberger H."/>
            <person name="Halpin R."/>
            <person name="Mulligan S."/>
            <person name="Robinson J."/>
            <person name="White O."/>
            <person name="Rikihisa Y."/>
            <person name="Tettelin H."/>
        </authorList>
    </citation>
    <scope>NUCLEOTIDE SEQUENCE [LARGE SCALE GENOMIC DNA]</scope>
    <source>
        <strain evidence="8">ATCC CRL-10679 / Arkansas</strain>
    </source>
</reference>
<evidence type="ECO:0000256" key="1">
    <source>
        <dbReference type="ARBA" id="ARBA00004141"/>
    </source>
</evidence>
<gene>
    <name evidence="7" type="ordered locus">ECH_0910</name>
</gene>
<keyword evidence="5 6" id="KW-0472">Membrane</keyword>
<feature type="transmembrane region" description="Helical" evidence="6">
    <location>
        <begin position="231"/>
        <end position="254"/>
    </location>
</feature>
<evidence type="ECO:0000256" key="3">
    <source>
        <dbReference type="ARBA" id="ARBA00022692"/>
    </source>
</evidence>
<evidence type="ECO:0000256" key="4">
    <source>
        <dbReference type="ARBA" id="ARBA00022989"/>
    </source>
</evidence>
<sequence length="379" mass="42463">MHVHRLMSDQFCKLINRYVTRSVIVLAIVLVMFVIKPVLAPCCTAMIMAYLLNPLVDKLQRFKLSRQLSVAIILLSSLCVIIAFLVSFIPLAYSQLLSLIKFLMEKVPLIHKDSIISLLQKYNMIDYEEVSDAIKLPQASLKSLLHYENIKPLVSIFGNFLKNLDGILFSAINSSISISYTISIILITPLLLFYILCNWPSIVESADALVPVKYQSIARLYTKKIDQVISAYIRGQLSVCFIMAVYYIICFSLVKLKYFLIIGFVSGIMTFIPYIGPISCAILSSITTMLQFNDWTMCGVVVTMFIVGQLVESNIITPLLIGKRVDIHPIWIIIGMITCGSQIGFTGVLLSIPITAIVGVFVRALIAHYMGSKFYNNAD</sequence>
<dbReference type="InterPro" id="IPR002549">
    <property type="entry name" value="AI-2E-like"/>
</dbReference>
<comment type="subcellular location">
    <subcellularLocation>
        <location evidence="1">Membrane</location>
        <topology evidence="1">Multi-pass membrane protein</topology>
    </subcellularLocation>
</comment>
<evidence type="ECO:0000313" key="8">
    <source>
        <dbReference type="Proteomes" id="UP000008320"/>
    </source>
</evidence>
<feature type="transmembrane region" description="Helical" evidence="6">
    <location>
        <begin position="260"/>
        <end position="283"/>
    </location>
</feature>
<dbReference type="eggNOG" id="COG0628">
    <property type="taxonomic scope" value="Bacteria"/>
</dbReference>
<feature type="transmembrane region" description="Helical" evidence="6">
    <location>
        <begin position="178"/>
        <end position="197"/>
    </location>
</feature>
<evidence type="ECO:0000256" key="5">
    <source>
        <dbReference type="ARBA" id="ARBA00023136"/>
    </source>
</evidence>
<evidence type="ECO:0000256" key="6">
    <source>
        <dbReference type="SAM" id="Phobius"/>
    </source>
</evidence>
<dbReference type="Pfam" id="PF01594">
    <property type="entry name" value="AI-2E_transport"/>
    <property type="match status" value="1"/>
</dbReference>
<keyword evidence="4 6" id="KW-1133">Transmembrane helix</keyword>
<evidence type="ECO:0008006" key="9">
    <source>
        <dbReference type="Google" id="ProtNLM"/>
    </source>
</evidence>
<feature type="transmembrane region" description="Helical" evidence="6">
    <location>
        <begin position="68"/>
        <end position="93"/>
    </location>
</feature>
<proteinExistence type="inferred from homology"/>
<dbReference type="PANTHER" id="PTHR21716:SF64">
    <property type="entry name" value="AI-2 TRANSPORT PROTEIN TQSA"/>
    <property type="match status" value="1"/>
</dbReference>
<protein>
    <recommendedName>
        <fullName evidence="9">AI-2E family transporter</fullName>
    </recommendedName>
</protein>
<dbReference type="HOGENOM" id="CLU_031275_8_0_5"/>
<keyword evidence="8" id="KW-1185">Reference proteome</keyword>
<keyword evidence="3 6" id="KW-0812">Transmembrane</keyword>
<dbReference type="KEGG" id="ech:ECH_0910"/>
<dbReference type="PANTHER" id="PTHR21716">
    <property type="entry name" value="TRANSMEMBRANE PROTEIN"/>
    <property type="match status" value="1"/>
</dbReference>
<dbReference type="GO" id="GO:0016020">
    <property type="term" value="C:membrane"/>
    <property type="evidence" value="ECO:0007669"/>
    <property type="project" value="UniProtKB-SubCell"/>
</dbReference>
<accession>Q2GFT1</accession>
<dbReference type="AlphaFoldDB" id="Q2GFT1"/>
<dbReference type="Proteomes" id="UP000008320">
    <property type="component" value="Chromosome"/>
</dbReference>
<feature type="transmembrane region" description="Helical" evidence="6">
    <location>
        <begin position="23"/>
        <end position="56"/>
    </location>
</feature>
<name>Q2GFT1_EHRCR</name>